<keyword evidence="5" id="KW-1185">Reference proteome</keyword>
<dbReference type="Proteomes" id="UP000014074">
    <property type="component" value="Unassembled WGS sequence"/>
</dbReference>
<dbReference type="Gene3D" id="3.40.50.720">
    <property type="entry name" value="NAD(P)-binding Rossmann-like Domain"/>
    <property type="match status" value="1"/>
</dbReference>
<dbReference type="SUPFAM" id="SSF51735">
    <property type="entry name" value="NAD(P)-binding Rossmann-fold domains"/>
    <property type="match status" value="1"/>
</dbReference>
<keyword evidence="2" id="KW-0597">Phosphoprotein</keyword>
<dbReference type="OrthoDB" id="429813at2759"/>
<dbReference type="PROSITE" id="PS50075">
    <property type="entry name" value="CARRIER"/>
    <property type="match status" value="1"/>
</dbReference>
<dbReference type="Pfam" id="PF07993">
    <property type="entry name" value="NAD_binding_4"/>
    <property type="match status" value="1"/>
</dbReference>
<evidence type="ECO:0000313" key="5">
    <source>
        <dbReference type="Proteomes" id="UP000014074"/>
    </source>
</evidence>
<gene>
    <name evidence="4" type="ORF">UCRPA7_1484</name>
</gene>
<dbReference type="InterPro" id="IPR051414">
    <property type="entry name" value="Adenylate-forming_Reductase"/>
</dbReference>
<feature type="domain" description="Carrier" evidence="3">
    <location>
        <begin position="296"/>
        <end position="374"/>
    </location>
</feature>
<name>R8BUL9_PHAM7</name>
<dbReference type="PANTHER" id="PTHR43439:SF2">
    <property type="entry name" value="ENZYME, PUTATIVE (JCVI)-RELATED"/>
    <property type="match status" value="1"/>
</dbReference>
<evidence type="ECO:0000256" key="2">
    <source>
        <dbReference type="ARBA" id="ARBA00022553"/>
    </source>
</evidence>
<dbReference type="InterPro" id="IPR036291">
    <property type="entry name" value="NAD(P)-bd_dom_sf"/>
</dbReference>
<evidence type="ECO:0000259" key="3">
    <source>
        <dbReference type="PROSITE" id="PS50075"/>
    </source>
</evidence>
<dbReference type="RefSeq" id="XP_007912255.1">
    <property type="nucleotide sequence ID" value="XM_007914064.1"/>
</dbReference>
<dbReference type="HOGENOM" id="CLU_002220_0_0_1"/>
<dbReference type="PANTHER" id="PTHR43439">
    <property type="entry name" value="PHENYLACETATE-COENZYME A LIGASE"/>
    <property type="match status" value="1"/>
</dbReference>
<dbReference type="eggNOG" id="KOG1178">
    <property type="taxonomic scope" value="Eukaryota"/>
</dbReference>
<dbReference type="InterPro" id="IPR009081">
    <property type="entry name" value="PP-bd_ACP"/>
</dbReference>
<dbReference type="SUPFAM" id="SSF56801">
    <property type="entry name" value="Acetyl-CoA synthetase-like"/>
    <property type="match status" value="1"/>
</dbReference>
<dbReference type="GO" id="GO:0031177">
    <property type="term" value="F:phosphopantetheine binding"/>
    <property type="evidence" value="ECO:0007669"/>
    <property type="project" value="InterPro"/>
</dbReference>
<keyword evidence="1" id="KW-0596">Phosphopantetheine</keyword>
<dbReference type="InterPro" id="IPR036736">
    <property type="entry name" value="ACP-like_sf"/>
</dbReference>
<dbReference type="SMART" id="SM00823">
    <property type="entry name" value="PKS_PP"/>
    <property type="match status" value="1"/>
</dbReference>
<dbReference type="KEGG" id="tmn:UCRPA7_1484"/>
<dbReference type="InterPro" id="IPR013120">
    <property type="entry name" value="FAR_NAD-bd"/>
</dbReference>
<dbReference type="GeneID" id="19321636"/>
<dbReference type="SUPFAM" id="SSF47336">
    <property type="entry name" value="ACP-like"/>
    <property type="match status" value="1"/>
</dbReference>
<dbReference type="Pfam" id="PF23562">
    <property type="entry name" value="AMP-binding_C_3"/>
    <property type="match status" value="1"/>
</dbReference>
<organism evidence="4 5">
    <name type="scientific">Phaeoacremonium minimum (strain UCR-PA7)</name>
    <name type="common">Esca disease fungus</name>
    <name type="synonym">Togninia minima</name>
    <dbReference type="NCBI Taxonomy" id="1286976"/>
    <lineage>
        <taxon>Eukaryota</taxon>
        <taxon>Fungi</taxon>
        <taxon>Dikarya</taxon>
        <taxon>Ascomycota</taxon>
        <taxon>Pezizomycotina</taxon>
        <taxon>Sordariomycetes</taxon>
        <taxon>Sordariomycetidae</taxon>
        <taxon>Togniniales</taxon>
        <taxon>Togniniaceae</taxon>
        <taxon>Phaeoacremonium</taxon>
    </lineage>
</organism>
<reference evidence="5" key="1">
    <citation type="journal article" date="2013" name="Genome Announc.">
        <title>Draft genome sequence of the ascomycete Phaeoacremonium aleophilum strain UCR-PA7, a causal agent of the esca disease complex in grapevines.</title>
        <authorList>
            <person name="Blanco-Ulate B."/>
            <person name="Rolshausen P."/>
            <person name="Cantu D."/>
        </authorList>
    </citation>
    <scope>NUCLEOTIDE SEQUENCE [LARGE SCALE GENOMIC DNA]</scope>
    <source>
        <strain evidence="5">UCR-PA7</strain>
    </source>
</reference>
<proteinExistence type="predicted"/>
<dbReference type="InterPro" id="IPR020806">
    <property type="entry name" value="PKS_PP-bd"/>
</dbReference>
<sequence length="816" mass="90362">MQHVIEETLDNIDIDSAFVSPVVLSDIAKTPRVLDKLKKLKFVTSAGGPTPPSVGNIIHSRVRFWQTMGMTEGLVVPSVITHPDEWAYFHFHPCCGFEMRRYSDTLFELVFVKKKELAATQAIFLTFPDLDIYETRDLYSCHPTVPELYKYETRKDDLVILSNGEKFNPLAAEMKLAGHPWISAVYIAGRGRFQVGALLSPEENRRDASDLAIIEAVWPAIESVNQHLPAFAQIHRNLVQIVRTPFPRTPKGTLARYEMEKAFSKEIAALYQNSAVPESQSSLPTDSLDIDGSSIESISAGLRKAIQVVSPGLELEQIRDEDNLLENGLDSLHIIRLSRLLNSVFLSSSLQTNPGTIYSHPSVAQLGQVLWTQLHDVHQANQETQTAQLLRTRAVSQTLAKYLSSFAVSREEPKEYVVLTGTTGAVGSYLLDAICKNDKVAKVWCLNRSSTADAACRQAELAHSRGLSSDWKGKVRFVQMDLTCEALGLNQPDLVEIRNQATIMIHNAWEVNFNLPLSSFETQLIGLQSLVRICTKTRHMIRFFFVSSISGAMNWPSHVLGPVPEAKLTNLDASINGYSASKLVAEHLLSKAAKSGVLHLSVLRVGQVAGPITTHGEGSIWSRRDWVPAIIDASAYLRKLPADLGSATALDWIPIDLLAEIMGQLIHSHTKKTGDSDEDELYYNLVNPQTSSWDSLLPTIKARLEAAMAPEKIQVVPFSQWLDDLQAAEEVIVQGAHKHDKASLQTTTSRAQTGFKLLSFFRMLKESSASDDVTASAASSAPNCVVKNALRRSSIFAHLAPVSSAWFETWLSQWGY</sequence>
<dbReference type="AlphaFoldDB" id="R8BUL9"/>
<dbReference type="Pfam" id="PF00550">
    <property type="entry name" value="PP-binding"/>
    <property type="match status" value="1"/>
</dbReference>
<dbReference type="InterPro" id="IPR042099">
    <property type="entry name" value="ANL_N_sf"/>
</dbReference>
<accession>R8BUL9</accession>
<evidence type="ECO:0000313" key="4">
    <source>
        <dbReference type="EMBL" id="EOO03000.1"/>
    </source>
</evidence>
<dbReference type="Gene3D" id="1.10.1200.10">
    <property type="entry name" value="ACP-like"/>
    <property type="match status" value="1"/>
</dbReference>
<evidence type="ECO:0000256" key="1">
    <source>
        <dbReference type="ARBA" id="ARBA00022450"/>
    </source>
</evidence>
<protein>
    <submittedName>
        <fullName evidence="4">Putative ochratoxin a non-ribosomal peptide synthetase protein</fullName>
    </submittedName>
</protein>
<dbReference type="EMBL" id="KB932881">
    <property type="protein sequence ID" value="EOO03000.1"/>
    <property type="molecule type" value="Genomic_DNA"/>
</dbReference>
<dbReference type="Gene3D" id="3.40.50.12780">
    <property type="entry name" value="N-terminal domain of ligase-like"/>
    <property type="match status" value="1"/>
</dbReference>